<dbReference type="OrthoDB" id="9780312at2"/>
<name>A0A2P1PRL9_9GAMM</name>
<dbReference type="GO" id="GO:0000160">
    <property type="term" value="P:phosphorelay signal transduction system"/>
    <property type="evidence" value="ECO:0007669"/>
    <property type="project" value="InterPro"/>
</dbReference>
<feature type="domain" description="Response regulatory" evidence="4">
    <location>
        <begin position="214"/>
        <end position="330"/>
    </location>
</feature>
<dbReference type="RefSeq" id="WP_106891396.1">
    <property type="nucleotide sequence ID" value="NZ_CP027860.1"/>
</dbReference>
<dbReference type="KEGG" id="xba:C7S18_09805"/>
<reference evidence="5 6" key="1">
    <citation type="submission" date="2018-03" db="EMBL/GenBank/DDBJ databases">
        <title>Ahniella affigens gen. nov., sp. nov., a gammaproteobacterium isolated from sandy soil near a stream.</title>
        <authorList>
            <person name="Ko Y."/>
            <person name="Kim J.-H."/>
        </authorList>
    </citation>
    <scope>NUCLEOTIDE SEQUENCE [LARGE SCALE GENOMIC DNA]</scope>
    <source>
        <strain evidence="5 6">D13</strain>
    </source>
</reference>
<dbReference type="EMBL" id="CP027860">
    <property type="protein sequence ID" value="AVP97472.1"/>
    <property type="molecule type" value="Genomic_DNA"/>
</dbReference>
<sequence>MTDPIRILCLGFARPELRLINLAMEAAAHTLPRGFQIVNAAQPADVVIVNWSTLNIERTQAFLVQRVPELPLISVSETGVLGQPGLCTNEDLMLQSLPALVYEAIQGIEPAARAKPPEYVSWLSVRRTWVDGSGDPELSTNVALEIRGRITAEQRAVTEGSEPPRVRAAPPPIPGDQVETGQRKTPRVAPPAPATRAAAAQPPPLPLQPLSQVRVALLAEARPDLAQNVANLRQLGAEVTLFGKEKELHEVFKNKRVDLVLIDARMPDEAGYKACRALSHHPARGRVPLIMVANDLRPIERARAAYAGSQGLVCWPITDTQVIERVHPIVTRAEASRDPAPSP</sequence>
<gene>
    <name evidence="5" type="ORF">C7S18_09805</name>
</gene>
<dbReference type="SMART" id="SM00448">
    <property type="entry name" value="REC"/>
    <property type="match status" value="1"/>
</dbReference>
<accession>A0A2P1PRL9</accession>
<dbReference type="InterPro" id="IPR001789">
    <property type="entry name" value="Sig_transdc_resp-reg_receiver"/>
</dbReference>
<organism evidence="5 6">
    <name type="scientific">Ahniella affigens</name>
    <dbReference type="NCBI Taxonomy" id="2021234"/>
    <lineage>
        <taxon>Bacteria</taxon>
        <taxon>Pseudomonadati</taxon>
        <taxon>Pseudomonadota</taxon>
        <taxon>Gammaproteobacteria</taxon>
        <taxon>Lysobacterales</taxon>
        <taxon>Rhodanobacteraceae</taxon>
        <taxon>Ahniella</taxon>
    </lineage>
</organism>
<evidence type="ECO:0000313" key="6">
    <source>
        <dbReference type="Proteomes" id="UP000241074"/>
    </source>
</evidence>
<dbReference type="AlphaFoldDB" id="A0A2P1PRL9"/>
<keyword evidence="1 2" id="KW-0597">Phosphoprotein</keyword>
<dbReference type="Pfam" id="PF00072">
    <property type="entry name" value="Response_reg"/>
    <property type="match status" value="1"/>
</dbReference>
<dbReference type="Proteomes" id="UP000241074">
    <property type="component" value="Chromosome"/>
</dbReference>
<evidence type="ECO:0000259" key="4">
    <source>
        <dbReference type="PROSITE" id="PS50110"/>
    </source>
</evidence>
<dbReference type="PANTHER" id="PTHR44591:SF3">
    <property type="entry name" value="RESPONSE REGULATORY DOMAIN-CONTAINING PROTEIN"/>
    <property type="match status" value="1"/>
</dbReference>
<reference evidence="5 6" key="2">
    <citation type="submission" date="2018-03" db="EMBL/GenBank/DDBJ databases">
        <authorList>
            <person name="Keele B.F."/>
        </authorList>
    </citation>
    <scope>NUCLEOTIDE SEQUENCE [LARGE SCALE GENOMIC DNA]</scope>
    <source>
        <strain evidence="5 6">D13</strain>
    </source>
</reference>
<evidence type="ECO:0000313" key="5">
    <source>
        <dbReference type="EMBL" id="AVP97472.1"/>
    </source>
</evidence>
<evidence type="ECO:0000256" key="2">
    <source>
        <dbReference type="PROSITE-ProRule" id="PRU00169"/>
    </source>
</evidence>
<dbReference type="Gene3D" id="3.40.50.2300">
    <property type="match status" value="1"/>
</dbReference>
<dbReference type="SUPFAM" id="SSF52172">
    <property type="entry name" value="CheY-like"/>
    <property type="match status" value="1"/>
</dbReference>
<proteinExistence type="predicted"/>
<feature type="modified residue" description="4-aspartylphosphate" evidence="2">
    <location>
        <position position="263"/>
    </location>
</feature>
<protein>
    <recommendedName>
        <fullName evidence="4">Response regulatory domain-containing protein</fullName>
    </recommendedName>
</protein>
<dbReference type="PANTHER" id="PTHR44591">
    <property type="entry name" value="STRESS RESPONSE REGULATOR PROTEIN 1"/>
    <property type="match status" value="1"/>
</dbReference>
<dbReference type="PROSITE" id="PS50110">
    <property type="entry name" value="RESPONSE_REGULATORY"/>
    <property type="match status" value="1"/>
</dbReference>
<evidence type="ECO:0000256" key="1">
    <source>
        <dbReference type="ARBA" id="ARBA00022553"/>
    </source>
</evidence>
<evidence type="ECO:0000256" key="3">
    <source>
        <dbReference type="SAM" id="MobiDB-lite"/>
    </source>
</evidence>
<feature type="region of interest" description="Disordered" evidence="3">
    <location>
        <begin position="153"/>
        <end position="206"/>
    </location>
</feature>
<dbReference type="InterPro" id="IPR011006">
    <property type="entry name" value="CheY-like_superfamily"/>
</dbReference>
<keyword evidence="6" id="KW-1185">Reference proteome</keyword>
<dbReference type="InterPro" id="IPR050595">
    <property type="entry name" value="Bact_response_regulator"/>
</dbReference>